<sequence>MFKPKFIICLFCLALLSSCVSREEMVYFQNLDQIKDMGDASIYDNLKIKPNDQLSITVSAENMESATPFNLPFVAGMAGGQMGDLRVNGTPVLQNYLVNAEGEIQFPILGTIKVAGLNRKELSKKLKGKISEYIQNPIVFVRISNFQVTILGEVKQPGTFPVTDEYLSLPKALGLAGDLTIYGRRKNILVVRESKDGEKEHAYLDLTDSNIVNSPFYYLQQNDVVYVEPNGPQLQSANYNRNASVYISIASVLVSLAVLLTR</sequence>
<dbReference type="Pfam" id="PF02563">
    <property type="entry name" value="Poly_export"/>
    <property type="match status" value="1"/>
</dbReference>
<evidence type="ECO:0000313" key="5">
    <source>
        <dbReference type="EMBL" id="MFC4028447.1"/>
    </source>
</evidence>
<dbReference type="PANTHER" id="PTHR33619:SF3">
    <property type="entry name" value="POLYSACCHARIDE EXPORT PROTEIN GFCE-RELATED"/>
    <property type="match status" value="1"/>
</dbReference>
<keyword evidence="6" id="KW-1185">Reference proteome</keyword>
<dbReference type="InterPro" id="IPR019554">
    <property type="entry name" value="Soluble_ligand-bd"/>
</dbReference>
<feature type="chain" id="PRO_5047303277" evidence="2">
    <location>
        <begin position="23"/>
        <end position="262"/>
    </location>
</feature>
<gene>
    <name evidence="5" type="ORF">ACFOS1_13585</name>
</gene>
<organism evidence="5 6">
    <name type="scientific">Zunongwangia endophytica</name>
    <dbReference type="NCBI Taxonomy" id="1808945"/>
    <lineage>
        <taxon>Bacteria</taxon>
        <taxon>Pseudomonadati</taxon>
        <taxon>Bacteroidota</taxon>
        <taxon>Flavobacteriia</taxon>
        <taxon>Flavobacteriales</taxon>
        <taxon>Flavobacteriaceae</taxon>
        <taxon>Zunongwangia</taxon>
    </lineage>
</organism>
<dbReference type="InterPro" id="IPR049712">
    <property type="entry name" value="Poly_export"/>
</dbReference>
<evidence type="ECO:0000313" key="6">
    <source>
        <dbReference type="Proteomes" id="UP001595793"/>
    </source>
</evidence>
<protein>
    <submittedName>
        <fullName evidence="5">Polysaccharide biosynthesis/export family protein</fullName>
    </submittedName>
</protein>
<dbReference type="PANTHER" id="PTHR33619">
    <property type="entry name" value="POLYSACCHARIDE EXPORT PROTEIN GFCE-RELATED"/>
    <property type="match status" value="1"/>
</dbReference>
<feature type="domain" description="Polysaccharide export protein N-terminal" evidence="3">
    <location>
        <begin position="44"/>
        <end position="143"/>
    </location>
</feature>
<dbReference type="Proteomes" id="UP001595793">
    <property type="component" value="Unassembled WGS sequence"/>
</dbReference>
<evidence type="ECO:0000259" key="4">
    <source>
        <dbReference type="Pfam" id="PF10531"/>
    </source>
</evidence>
<dbReference type="PROSITE" id="PS51257">
    <property type="entry name" value="PROKAR_LIPOPROTEIN"/>
    <property type="match status" value="1"/>
</dbReference>
<comment type="caution">
    <text evidence="5">The sequence shown here is derived from an EMBL/GenBank/DDBJ whole genome shotgun (WGS) entry which is preliminary data.</text>
</comment>
<evidence type="ECO:0000256" key="1">
    <source>
        <dbReference type="ARBA" id="ARBA00022729"/>
    </source>
</evidence>
<keyword evidence="1 2" id="KW-0732">Signal</keyword>
<name>A0ABV8H8P6_9FLAO</name>
<evidence type="ECO:0000259" key="3">
    <source>
        <dbReference type="Pfam" id="PF02563"/>
    </source>
</evidence>
<dbReference type="RefSeq" id="WP_290236384.1">
    <property type="nucleotide sequence ID" value="NZ_JAUFPZ010000002.1"/>
</dbReference>
<accession>A0ABV8H8P6</accession>
<feature type="signal peptide" evidence="2">
    <location>
        <begin position="1"/>
        <end position="22"/>
    </location>
</feature>
<feature type="domain" description="Soluble ligand binding" evidence="4">
    <location>
        <begin position="148"/>
        <end position="199"/>
    </location>
</feature>
<evidence type="ECO:0000256" key="2">
    <source>
        <dbReference type="SAM" id="SignalP"/>
    </source>
</evidence>
<dbReference type="EMBL" id="JBHSAS010000009">
    <property type="protein sequence ID" value="MFC4028447.1"/>
    <property type="molecule type" value="Genomic_DNA"/>
</dbReference>
<dbReference type="InterPro" id="IPR003715">
    <property type="entry name" value="Poly_export_N"/>
</dbReference>
<reference evidence="6" key="1">
    <citation type="journal article" date="2019" name="Int. J. Syst. Evol. Microbiol.">
        <title>The Global Catalogue of Microorganisms (GCM) 10K type strain sequencing project: providing services to taxonomists for standard genome sequencing and annotation.</title>
        <authorList>
            <consortium name="The Broad Institute Genomics Platform"/>
            <consortium name="The Broad Institute Genome Sequencing Center for Infectious Disease"/>
            <person name="Wu L."/>
            <person name="Ma J."/>
        </authorList>
    </citation>
    <scope>NUCLEOTIDE SEQUENCE [LARGE SCALE GENOMIC DNA]</scope>
    <source>
        <strain evidence="6">CECT 9128</strain>
    </source>
</reference>
<dbReference type="Pfam" id="PF10531">
    <property type="entry name" value="SLBB"/>
    <property type="match status" value="1"/>
</dbReference>
<proteinExistence type="predicted"/>
<dbReference type="Gene3D" id="3.30.1950.10">
    <property type="entry name" value="wza like domain"/>
    <property type="match status" value="1"/>
</dbReference>